<reference evidence="1" key="1">
    <citation type="journal article" date="2023" name="Mol. Phylogenet. Evol.">
        <title>Genome-scale phylogeny and comparative genomics of the fungal order Sordariales.</title>
        <authorList>
            <person name="Hensen N."/>
            <person name="Bonometti L."/>
            <person name="Westerberg I."/>
            <person name="Brannstrom I.O."/>
            <person name="Guillou S."/>
            <person name="Cros-Aarteil S."/>
            <person name="Calhoun S."/>
            <person name="Haridas S."/>
            <person name="Kuo A."/>
            <person name="Mondo S."/>
            <person name="Pangilinan J."/>
            <person name="Riley R."/>
            <person name="LaButti K."/>
            <person name="Andreopoulos B."/>
            <person name="Lipzen A."/>
            <person name="Chen C."/>
            <person name="Yan M."/>
            <person name="Daum C."/>
            <person name="Ng V."/>
            <person name="Clum A."/>
            <person name="Steindorff A."/>
            <person name="Ohm R.A."/>
            <person name="Martin F."/>
            <person name="Silar P."/>
            <person name="Natvig D.O."/>
            <person name="Lalanne C."/>
            <person name="Gautier V."/>
            <person name="Ament-Velasquez S.L."/>
            <person name="Kruys A."/>
            <person name="Hutchinson M.I."/>
            <person name="Powell A.J."/>
            <person name="Barry K."/>
            <person name="Miller A.N."/>
            <person name="Grigoriev I.V."/>
            <person name="Debuchy R."/>
            <person name="Gladieux P."/>
            <person name="Hiltunen Thoren M."/>
            <person name="Johannesson H."/>
        </authorList>
    </citation>
    <scope>NUCLEOTIDE SEQUENCE</scope>
    <source>
        <strain evidence="1">CBS 958.72</strain>
    </source>
</reference>
<protein>
    <submittedName>
        <fullName evidence="1">Uncharacterized protein</fullName>
    </submittedName>
</protein>
<name>A0AAE0KN27_9PEZI</name>
<dbReference type="AlphaFoldDB" id="A0AAE0KN27"/>
<keyword evidence="2" id="KW-1185">Reference proteome</keyword>
<dbReference type="EMBL" id="JAULSN010000002">
    <property type="protein sequence ID" value="KAK3379222.1"/>
    <property type="molecule type" value="Genomic_DNA"/>
</dbReference>
<reference evidence="1" key="2">
    <citation type="submission" date="2023-06" db="EMBL/GenBank/DDBJ databases">
        <authorList>
            <consortium name="Lawrence Berkeley National Laboratory"/>
            <person name="Haridas S."/>
            <person name="Hensen N."/>
            <person name="Bonometti L."/>
            <person name="Westerberg I."/>
            <person name="Brannstrom I.O."/>
            <person name="Guillou S."/>
            <person name="Cros-Aarteil S."/>
            <person name="Calhoun S."/>
            <person name="Kuo A."/>
            <person name="Mondo S."/>
            <person name="Pangilinan J."/>
            <person name="Riley R."/>
            <person name="Labutti K."/>
            <person name="Andreopoulos B."/>
            <person name="Lipzen A."/>
            <person name="Chen C."/>
            <person name="Yanf M."/>
            <person name="Daum C."/>
            <person name="Ng V."/>
            <person name="Clum A."/>
            <person name="Steindorff A."/>
            <person name="Ohm R."/>
            <person name="Martin F."/>
            <person name="Silar P."/>
            <person name="Natvig D."/>
            <person name="Lalanne C."/>
            <person name="Gautier V."/>
            <person name="Ament-Velasquez S.L."/>
            <person name="Kruys A."/>
            <person name="Hutchinson M.I."/>
            <person name="Powell A.J."/>
            <person name="Barry K."/>
            <person name="Miller A.N."/>
            <person name="Grigoriev I.V."/>
            <person name="Debuchy R."/>
            <person name="Gladieux P."/>
            <person name="Thoren M.H."/>
            <person name="Johannesson H."/>
        </authorList>
    </citation>
    <scope>NUCLEOTIDE SEQUENCE</scope>
    <source>
        <strain evidence="1">CBS 958.72</strain>
    </source>
</reference>
<dbReference type="Proteomes" id="UP001287356">
    <property type="component" value="Unassembled WGS sequence"/>
</dbReference>
<gene>
    <name evidence="1" type="ORF">B0T24DRAFT_694793</name>
</gene>
<proteinExistence type="predicted"/>
<organism evidence="1 2">
    <name type="scientific">Lasiosphaeria ovina</name>
    <dbReference type="NCBI Taxonomy" id="92902"/>
    <lineage>
        <taxon>Eukaryota</taxon>
        <taxon>Fungi</taxon>
        <taxon>Dikarya</taxon>
        <taxon>Ascomycota</taxon>
        <taxon>Pezizomycotina</taxon>
        <taxon>Sordariomycetes</taxon>
        <taxon>Sordariomycetidae</taxon>
        <taxon>Sordariales</taxon>
        <taxon>Lasiosphaeriaceae</taxon>
        <taxon>Lasiosphaeria</taxon>
    </lineage>
</organism>
<sequence length="376" mass="40936">MRFARSHNIGIHDQLQGRATTPLGIRYRTPEAERDAAAPLPAVDAYTVHGNSVDSGYVSALAPGSRKGALDSAQDGILQTIETTELAACDTETVYSNEGSVTGEELDAYKSELVDSLVGQDESNPEPERVDSEVATSRVSDWLANLEAPETEGRVGSEEATTQTRGPHYVLALDGEEPEEVVLPDKYGYRRVVFDSEGYKALVARIAREVSLTALVETDAMVKLRSTFLSALPNQRHVSRHLESKVFAVLLRVAWDPVAILRYQFQDSRRLDELVGPSGVGIVPRSAEGFAAAAFGALNLLRQTPGLERPSIQQDFGFLRSIEHEIERAPERLAELANVDQNLPHQTDRDTLLKTGLGHVSFDSEALGAGHALQIA</sequence>
<comment type="caution">
    <text evidence="1">The sequence shown here is derived from an EMBL/GenBank/DDBJ whole genome shotgun (WGS) entry which is preliminary data.</text>
</comment>
<evidence type="ECO:0000313" key="1">
    <source>
        <dbReference type="EMBL" id="KAK3379222.1"/>
    </source>
</evidence>
<evidence type="ECO:0000313" key="2">
    <source>
        <dbReference type="Proteomes" id="UP001287356"/>
    </source>
</evidence>
<accession>A0AAE0KN27</accession>